<accession>A0A2P9AWQ8</accession>
<feature type="chain" id="PRO_5015188237" evidence="2">
    <location>
        <begin position="21"/>
        <end position="76"/>
    </location>
</feature>
<protein>
    <submittedName>
        <fullName evidence="3">Uncharacterized protein</fullName>
    </submittedName>
</protein>
<dbReference type="AlphaFoldDB" id="A0A2P9AWQ8"/>
<evidence type="ECO:0000313" key="3">
    <source>
        <dbReference type="EMBL" id="SJM35644.1"/>
    </source>
</evidence>
<gene>
    <name evidence="3" type="ORF">BQ8482_90019</name>
</gene>
<feature type="compositionally biased region" description="Polar residues" evidence="1">
    <location>
        <begin position="56"/>
        <end position="76"/>
    </location>
</feature>
<dbReference type="EMBL" id="FUIG01000103">
    <property type="protein sequence ID" value="SJM35644.1"/>
    <property type="molecule type" value="Genomic_DNA"/>
</dbReference>
<feature type="signal peptide" evidence="2">
    <location>
        <begin position="1"/>
        <end position="20"/>
    </location>
</feature>
<proteinExistence type="predicted"/>
<keyword evidence="4" id="KW-1185">Reference proteome</keyword>
<evidence type="ECO:0000256" key="1">
    <source>
        <dbReference type="SAM" id="MobiDB-lite"/>
    </source>
</evidence>
<evidence type="ECO:0000313" key="4">
    <source>
        <dbReference type="Proteomes" id="UP000245698"/>
    </source>
</evidence>
<keyword evidence="2" id="KW-0732">Signal</keyword>
<feature type="region of interest" description="Disordered" evidence="1">
    <location>
        <begin position="50"/>
        <end position="76"/>
    </location>
</feature>
<name>A0A2P9AWQ8_9HYPH</name>
<sequence length="76" mass="8271">MVARLLIAAGVVCFALPALADGEVQKLITPADKVRLDKYDETRKAALTKPGLATPPISSSSTPCWQSRWSRFPTRT</sequence>
<dbReference type="Proteomes" id="UP000245698">
    <property type="component" value="Unassembled WGS sequence"/>
</dbReference>
<reference evidence="4" key="1">
    <citation type="submission" date="2016-12" db="EMBL/GenBank/DDBJ databases">
        <authorList>
            <person name="Brunel B."/>
        </authorList>
    </citation>
    <scope>NUCLEOTIDE SEQUENCE [LARGE SCALE GENOMIC DNA]</scope>
</reference>
<organism evidence="3 4">
    <name type="scientific">Mesorhizobium delmotii</name>
    <dbReference type="NCBI Taxonomy" id="1631247"/>
    <lineage>
        <taxon>Bacteria</taxon>
        <taxon>Pseudomonadati</taxon>
        <taxon>Pseudomonadota</taxon>
        <taxon>Alphaproteobacteria</taxon>
        <taxon>Hyphomicrobiales</taxon>
        <taxon>Phyllobacteriaceae</taxon>
        <taxon>Mesorhizobium</taxon>
    </lineage>
</organism>
<evidence type="ECO:0000256" key="2">
    <source>
        <dbReference type="SAM" id="SignalP"/>
    </source>
</evidence>